<dbReference type="SMART" id="SM00316">
    <property type="entry name" value="S1"/>
    <property type="match status" value="1"/>
</dbReference>
<dbReference type="NCBIfam" id="TIGR00757">
    <property type="entry name" value="RNaseEG"/>
    <property type="match status" value="1"/>
</dbReference>
<dbReference type="Pfam" id="PF20833">
    <property type="entry name" value="RNase_E_G_Thio"/>
    <property type="match status" value="1"/>
</dbReference>
<evidence type="ECO:0000256" key="9">
    <source>
        <dbReference type="ARBA" id="ARBA00022694"/>
    </source>
</evidence>
<dbReference type="Pfam" id="PF10150">
    <property type="entry name" value="RNase_E_G"/>
    <property type="match status" value="1"/>
</dbReference>
<protein>
    <recommendedName>
        <fullName evidence="4">Ribonuclease G</fullName>
    </recommendedName>
</protein>
<keyword evidence="16" id="KW-0460">Magnesium</keyword>
<comment type="cofactor">
    <cofactor evidence="1">
        <name>Mg(2+)</name>
        <dbReference type="ChEBI" id="CHEBI:18420"/>
    </cofactor>
</comment>
<evidence type="ECO:0000256" key="12">
    <source>
        <dbReference type="ARBA" id="ARBA00022730"/>
    </source>
</evidence>
<keyword evidence="22" id="KW-1185">Reference proteome</keyword>
<evidence type="ECO:0000256" key="6">
    <source>
        <dbReference type="ARBA" id="ARBA00022490"/>
    </source>
</evidence>
<dbReference type="InterPro" id="IPR003029">
    <property type="entry name" value="S1_domain"/>
</dbReference>
<evidence type="ECO:0000256" key="2">
    <source>
        <dbReference type="ARBA" id="ARBA00004496"/>
    </source>
</evidence>
<dbReference type="CDD" id="cd04453">
    <property type="entry name" value="S1_RNase_E"/>
    <property type="match status" value="1"/>
</dbReference>
<evidence type="ECO:0000256" key="5">
    <source>
        <dbReference type="ARBA" id="ARBA00022475"/>
    </source>
</evidence>
<keyword evidence="17" id="KW-0694">RNA-binding</keyword>
<evidence type="ECO:0000256" key="18">
    <source>
        <dbReference type="ARBA" id="ARBA00023136"/>
    </source>
</evidence>
<dbReference type="PANTHER" id="PTHR30001">
    <property type="entry name" value="RIBONUCLEASE"/>
    <property type="match status" value="1"/>
</dbReference>
<dbReference type="SUPFAM" id="SSF50249">
    <property type="entry name" value="Nucleic acid-binding proteins"/>
    <property type="match status" value="1"/>
</dbReference>
<organism evidence="21 22">
    <name type="scientific">Candidatus Purcelliella pentastirinorum</name>
    <dbReference type="NCBI Taxonomy" id="472834"/>
    <lineage>
        <taxon>Bacteria</taxon>
        <taxon>Pseudomonadati</taxon>
        <taxon>Pseudomonadota</taxon>
        <taxon>Gammaproteobacteria</taxon>
        <taxon>Enterobacterales</taxon>
        <taxon>Enterobacteriaceae</taxon>
        <taxon>Candidatus Purcelliella</taxon>
    </lineage>
</organism>
<dbReference type="InterPro" id="IPR012340">
    <property type="entry name" value="NA-bd_OB-fold"/>
</dbReference>
<dbReference type="EMBL" id="CP028374">
    <property type="protein sequence ID" value="AXN02361.1"/>
    <property type="molecule type" value="Genomic_DNA"/>
</dbReference>
<dbReference type="GO" id="GO:0016787">
    <property type="term" value="F:hydrolase activity"/>
    <property type="evidence" value="ECO:0007669"/>
    <property type="project" value="UniProtKB-KW"/>
</dbReference>
<feature type="domain" description="S1 motif" evidence="20">
    <location>
        <begin position="44"/>
        <end position="124"/>
    </location>
</feature>
<keyword evidence="11" id="KW-0479">Metal-binding</keyword>
<evidence type="ECO:0000313" key="21">
    <source>
        <dbReference type="EMBL" id="AXN02361.1"/>
    </source>
</evidence>
<dbReference type="InterPro" id="IPR019307">
    <property type="entry name" value="RNA-bd_AU-1/RNase_E/G"/>
</dbReference>
<dbReference type="NCBIfam" id="NF008074">
    <property type="entry name" value="PRK10811.1"/>
    <property type="match status" value="1"/>
</dbReference>
<keyword evidence="7" id="KW-0997">Cell inner membrane</keyword>
<gene>
    <name evidence="21" type="ORF">C9I82_408</name>
</gene>
<dbReference type="FunFam" id="2.40.50.140:FF:000040">
    <property type="entry name" value="Ribonuclease E"/>
    <property type="match status" value="1"/>
</dbReference>
<feature type="coiled-coil region" evidence="19">
    <location>
        <begin position="617"/>
        <end position="647"/>
    </location>
</feature>
<proteinExistence type="inferred from homology"/>
<comment type="subcellular location">
    <subcellularLocation>
        <location evidence="2">Cytoplasm</location>
    </subcellularLocation>
</comment>
<keyword evidence="18" id="KW-0472">Membrane</keyword>
<dbReference type="PROSITE" id="PS50126">
    <property type="entry name" value="S1"/>
    <property type="match status" value="1"/>
</dbReference>
<evidence type="ECO:0000256" key="13">
    <source>
        <dbReference type="ARBA" id="ARBA00022759"/>
    </source>
</evidence>
<keyword evidence="6" id="KW-0963">Cytoplasm</keyword>
<evidence type="ECO:0000256" key="1">
    <source>
        <dbReference type="ARBA" id="ARBA00001946"/>
    </source>
</evidence>
<evidence type="ECO:0000256" key="8">
    <source>
        <dbReference type="ARBA" id="ARBA00022552"/>
    </source>
</evidence>
<evidence type="ECO:0000256" key="4">
    <source>
        <dbReference type="ARBA" id="ARBA00017719"/>
    </source>
</evidence>
<dbReference type="Proteomes" id="UP000256856">
    <property type="component" value="Chromosome"/>
</dbReference>
<dbReference type="Gene3D" id="3.40.1260.20">
    <property type="entry name" value="Ribonuclease E, catalytic domain"/>
    <property type="match status" value="1"/>
</dbReference>
<evidence type="ECO:0000256" key="16">
    <source>
        <dbReference type="ARBA" id="ARBA00022842"/>
    </source>
</evidence>
<dbReference type="InterPro" id="IPR048583">
    <property type="entry name" value="RNase_E_G_thioredoxin-like"/>
</dbReference>
<keyword evidence="10" id="KW-0540">Nuclease</keyword>
<dbReference type="AlphaFoldDB" id="A0A346E056"/>
<dbReference type="GO" id="GO:0004540">
    <property type="term" value="F:RNA nuclease activity"/>
    <property type="evidence" value="ECO:0007669"/>
    <property type="project" value="InterPro"/>
</dbReference>
<evidence type="ECO:0000256" key="10">
    <source>
        <dbReference type="ARBA" id="ARBA00022722"/>
    </source>
</evidence>
<evidence type="ECO:0000256" key="7">
    <source>
        <dbReference type="ARBA" id="ARBA00022519"/>
    </source>
</evidence>
<reference evidence="21 22" key="1">
    <citation type="submission" date="2018-03" db="EMBL/GenBank/DDBJ databases">
        <title>A parallel universe: an anciently diverged bacterial symbiosis in a Hawaiian planthopper (Hemiptera: Cixiidae) reveals rearranged nutritional responsibilities.</title>
        <authorList>
            <person name="Bennett G."/>
            <person name="Mao M."/>
        </authorList>
    </citation>
    <scope>NUCLEOTIDE SEQUENCE [LARGE SCALE GENOMIC DNA]</scope>
    <source>
        <strain evidence="21 22">OLIH</strain>
    </source>
</reference>
<dbReference type="InterPro" id="IPR004659">
    <property type="entry name" value="RNase_E/G"/>
</dbReference>
<keyword evidence="13" id="KW-0255">Endonuclease</keyword>
<evidence type="ECO:0000256" key="17">
    <source>
        <dbReference type="ARBA" id="ARBA00022884"/>
    </source>
</evidence>
<dbReference type="GO" id="GO:0005737">
    <property type="term" value="C:cytoplasm"/>
    <property type="evidence" value="ECO:0007669"/>
    <property type="project" value="UniProtKB-SubCell"/>
</dbReference>
<keyword evidence="19" id="KW-0175">Coiled coil</keyword>
<sequence length="756" mass="88422">MSIIIMKRMLINATQKEELRVALVDGQNLYDLDIESPRYEQKKSNIYKGKIIRIEPSLEAAFVNYGTEKHGFLPLKEISNEYYPKGYNKINKLNIKEILSEGQEIIIQVNKEERGNKGAALTTFISLAGSYLVLMPNNPKAGGISRKIEGEERIEIKELTSLLKIPNGMGIIIRTAGLGKTINSLQWDLNFRLKHWESIKKLAKKKSSPFLIYQESNIIIRAFRDYLKPDIEEILIDNPNILKLAHKHITELGRLDFNNKIKLYKGEIPLFNYYQIESQIETAFQRKVKLPSGGDIIIDTTEALTSIDINSSQSKKGIDIEETAFHTNHEAINEISRQLRLRDLGGLIVIDFIDMSSVKNQRIIENKLKEIIKEDRARIQINHISKFGLLEMSRQRLSTSLRESSHYVCPRCNGTGNIRDNESLALSILRLIEEKSTKENTYKVHVFVPVKVASYLLNEKRDALNEIEQRQKRVKIIIVPNKKIETPNYLVSRICKKKENNILSYELYKKYKSKIKCTNEVEKYKKKQYSNINEIKNKYNIKKEYTNNYLIKNLYYKKIFIIIKKFLSLKNLIKKIKNIININLLNKIPKKKEKNNQIKYIYFKNIKSKKNKITNVLKLQNKNNKILKIKKQNIKNKKIKNKKLIKKIDYAMYTLEWTMCKICTSKNIIQKNILNNTKYKNQKNNKKIKKIKNIIKNKNIKINKKQKNINLKNNYKNLIKKTKKLSKNFGYKHVSAPITKIKNSKTKNKIKKINSE</sequence>
<dbReference type="PANTHER" id="PTHR30001:SF1">
    <property type="entry name" value="RIBONUCLEASE E_G-LIKE PROTEIN, CHLOROPLASTIC"/>
    <property type="match status" value="1"/>
</dbReference>
<dbReference type="Gene3D" id="2.40.50.140">
    <property type="entry name" value="Nucleic acid-binding proteins"/>
    <property type="match status" value="1"/>
</dbReference>
<name>A0A346E056_9ENTR</name>
<dbReference type="GO" id="GO:0046872">
    <property type="term" value="F:metal ion binding"/>
    <property type="evidence" value="ECO:0007669"/>
    <property type="project" value="UniProtKB-KW"/>
</dbReference>
<dbReference type="GO" id="GO:0019843">
    <property type="term" value="F:rRNA binding"/>
    <property type="evidence" value="ECO:0007669"/>
    <property type="project" value="UniProtKB-KW"/>
</dbReference>
<feature type="coiled-coil region" evidence="19">
    <location>
        <begin position="688"/>
        <end position="728"/>
    </location>
</feature>
<comment type="similarity">
    <text evidence="3">Belongs to the RNase E/G family. RNase G subfamily.</text>
</comment>
<evidence type="ECO:0000259" key="20">
    <source>
        <dbReference type="PROSITE" id="PS50126"/>
    </source>
</evidence>
<keyword evidence="9" id="KW-0819">tRNA processing</keyword>
<evidence type="ECO:0000313" key="22">
    <source>
        <dbReference type="Proteomes" id="UP000256856"/>
    </source>
</evidence>
<keyword evidence="5" id="KW-1003">Cell membrane</keyword>
<evidence type="ECO:0000256" key="15">
    <source>
        <dbReference type="ARBA" id="ARBA00022833"/>
    </source>
</evidence>
<evidence type="ECO:0000256" key="3">
    <source>
        <dbReference type="ARBA" id="ARBA00005663"/>
    </source>
</evidence>
<dbReference type="Pfam" id="PF00575">
    <property type="entry name" value="S1"/>
    <property type="match status" value="1"/>
</dbReference>
<dbReference type="GO" id="GO:0006364">
    <property type="term" value="P:rRNA processing"/>
    <property type="evidence" value="ECO:0007669"/>
    <property type="project" value="UniProtKB-KW"/>
</dbReference>
<evidence type="ECO:0000256" key="11">
    <source>
        <dbReference type="ARBA" id="ARBA00022723"/>
    </source>
</evidence>
<dbReference type="GO" id="GO:0008033">
    <property type="term" value="P:tRNA processing"/>
    <property type="evidence" value="ECO:0007669"/>
    <property type="project" value="UniProtKB-KW"/>
</dbReference>
<keyword evidence="12" id="KW-0699">rRNA-binding</keyword>
<accession>A0A346E056</accession>
<evidence type="ECO:0000256" key="14">
    <source>
        <dbReference type="ARBA" id="ARBA00022801"/>
    </source>
</evidence>
<evidence type="ECO:0000256" key="19">
    <source>
        <dbReference type="SAM" id="Coils"/>
    </source>
</evidence>
<dbReference type="GO" id="GO:0004519">
    <property type="term" value="F:endonuclease activity"/>
    <property type="evidence" value="ECO:0007669"/>
    <property type="project" value="UniProtKB-KW"/>
</dbReference>
<keyword evidence="8" id="KW-0698">rRNA processing</keyword>
<keyword evidence="15" id="KW-0862">Zinc</keyword>
<keyword evidence="14" id="KW-0378">Hydrolase</keyword>
<dbReference type="KEGG" id="ppet:C9I82_408"/>